<dbReference type="SUPFAM" id="SSF51556">
    <property type="entry name" value="Metallo-dependent hydrolases"/>
    <property type="match status" value="1"/>
</dbReference>
<comment type="caution">
    <text evidence="4">Lacks conserved residue(s) required for the propagation of feature annotation.</text>
</comment>
<dbReference type="InterPro" id="IPR032466">
    <property type="entry name" value="Metal_Hydrolase"/>
</dbReference>
<proteinExistence type="inferred from homology"/>
<comment type="similarity">
    <text evidence="4">Belongs to the metallo-dependent hydrolases superfamily. Phosphotriesterase family.</text>
</comment>
<evidence type="ECO:0000256" key="2">
    <source>
        <dbReference type="ARBA" id="ARBA00022801"/>
    </source>
</evidence>
<dbReference type="InterPro" id="IPR001559">
    <property type="entry name" value="Phosphotriesterase"/>
</dbReference>
<dbReference type="GO" id="GO:0008270">
    <property type="term" value="F:zinc ion binding"/>
    <property type="evidence" value="ECO:0007669"/>
    <property type="project" value="InterPro"/>
</dbReference>
<feature type="binding site" evidence="3">
    <location>
        <position position="190"/>
    </location>
    <ligand>
        <name>a divalent metal cation</name>
        <dbReference type="ChEBI" id="CHEBI:60240"/>
        <label>2</label>
    </ligand>
</feature>
<keyword evidence="1 3" id="KW-0479">Metal-binding</keyword>
<dbReference type="RefSeq" id="WP_165257876.1">
    <property type="nucleotide sequence ID" value="NZ_JAAKZY010000028.1"/>
</dbReference>
<dbReference type="Pfam" id="PF02126">
    <property type="entry name" value="PTE"/>
    <property type="match status" value="1"/>
</dbReference>
<feature type="binding site" evidence="3">
    <location>
        <position position="157"/>
    </location>
    <ligand>
        <name>a divalent metal cation</name>
        <dbReference type="ChEBI" id="CHEBI:60240"/>
        <label>2</label>
    </ligand>
</feature>
<feature type="binding site" evidence="3">
    <location>
        <position position="218"/>
    </location>
    <ligand>
        <name>a divalent metal cation</name>
        <dbReference type="ChEBI" id="CHEBI:60240"/>
        <label>2</label>
    </ligand>
</feature>
<evidence type="ECO:0000313" key="5">
    <source>
        <dbReference type="EMBL" id="NGO08297.1"/>
    </source>
</evidence>
<evidence type="ECO:0000313" key="6">
    <source>
        <dbReference type="Proteomes" id="UP000472335"/>
    </source>
</evidence>
<name>A0A6G4V350_9ACTN</name>
<dbReference type="PANTHER" id="PTHR10819:SF3">
    <property type="entry name" value="PHOSPHOTRIESTERASE-RELATED PROTEIN"/>
    <property type="match status" value="1"/>
</dbReference>
<reference evidence="5 6" key="1">
    <citation type="submission" date="2020-02" db="EMBL/GenBank/DDBJ databases">
        <title>Whole-genome analyses of novel actinobacteria.</title>
        <authorList>
            <person name="Sahin N."/>
            <person name="Gencbay T."/>
        </authorList>
    </citation>
    <scope>NUCLEOTIDE SEQUENCE [LARGE SCALE GENOMIC DNA]</scope>
    <source>
        <strain evidence="5 6">HC44</strain>
    </source>
</reference>
<dbReference type="Gene3D" id="3.20.20.140">
    <property type="entry name" value="Metal-dependent hydrolases"/>
    <property type="match status" value="1"/>
</dbReference>
<organism evidence="5 6">
    <name type="scientific">Streptomyces scabichelini</name>
    <dbReference type="NCBI Taxonomy" id="2711217"/>
    <lineage>
        <taxon>Bacteria</taxon>
        <taxon>Bacillati</taxon>
        <taxon>Actinomycetota</taxon>
        <taxon>Actinomycetes</taxon>
        <taxon>Kitasatosporales</taxon>
        <taxon>Streptomycetaceae</taxon>
        <taxon>Streptomyces</taxon>
    </lineage>
</organism>
<dbReference type="EMBL" id="JAAKZY010000028">
    <property type="protein sequence ID" value="NGO08297.1"/>
    <property type="molecule type" value="Genomic_DNA"/>
</dbReference>
<evidence type="ECO:0008006" key="7">
    <source>
        <dbReference type="Google" id="ProtNLM"/>
    </source>
</evidence>
<feature type="binding site" evidence="3">
    <location>
        <position position="23"/>
    </location>
    <ligand>
        <name>a divalent metal cation</name>
        <dbReference type="ChEBI" id="CHEBI:60240"/>
        <label>1</label>
    </ligand>
</feature>
<dbReference type="Proteomes" id="UP000472335">
    <property type="component" value="Unassembled WGS sequence"/>
</dbReference>
<sequence>MTSTVSTARGLVARQELGTVLPHEHLFINLMRERRADGLIADEATVTEELNVFTALGGGTVVDLTTAELTPGAAPDAGASPPPPGASRDPANVLAVQRVAEATGLHVVLGTGHYRDPFLDRDWFDRHGADAIAEEIVRDLTEGFPGTGGVRAGIIGEVGCDKWYISAAEERSLRAAARAQRASGAAVHTHAARWPVGLPQLDLLTSEGADPARVAIGHCDTVTAPGYAEQIARRGAYVGVDTINTDHAGEVDRRVRMVLDLVRAGYIDNILLSHDVCLISQLRAHGGGGYGFVHTRFREQLLAAGLDAGEFEHITTANPARLLCS</sequence>
<comment type="caution">
    <text evidence="5">The sequence shown here is derived from an EMBL/GenBank/DDBJ whole genome shotgun (WGS) entry which is preliminary data.</text>
</comment>
<evidence type="ECO:0000256" key="1">
    <source>
        <dbReference type="ARBA" id="ARBA00022723"/>
    </source>
</evidence>
<evidence type="ECO:0000256" key="4">
    <source>
        <dbReference type="PROSITE-ProRule" id="PRU00679"/>
    </source>
</evidence>
<dbReference type="GO" id="GO:0016787">
    <property type="term" value="F:hydrolase activity"/>
    <property type="evidence" value="ECO:0007669"/>
    <property type="project" value="UniProtKB-KW"/>
</dbReference>
<evidence type="ECO:0000256" key="3">
    <source>
        <dbReference type="PIRSR" id="PIRSR601559-52"/>
    </source>
</evidence>
<gene>
    <name evidence="5" type="ORF">G5C60_11820</name>
</gene>
<feature type="binding site" evidence="3">
    <location>
        <position position="275"/>
    </location>
    <ligand>
        <name>a divalent metal cation</name>
        <dbReference type="ChEBI" id="CHEBI:60240"/>
        <label>1</label>
    </ligand>
</feature>
<feature type="binding site" evidence="3">
    <location>
        <position position="25"/>
    </location>
    <ligand>
        <name>a divalent metal cation</name>
        <dbReference type="ChEBI" id="CHEBI:60240"/>
        <label>1</label>
    </ligand>
</feature>
<feature type="binding site" evidence="3">
    <location>
        <position position="157"/>
    </location>
    <ligand>
        <name>a divalent metal cation</name>
        <dbReference type="ChEBI" id="CHEBI:60240"/>
        <label>1</label>
    </ligand>
</feature>
<keyword evidence="6" id="KW-1185">Reference proteome</keyword>
<keyword evidence="2" id="KW-0378">Hydrolase</keyword>
<comment type="cofactor">
    <cofactor evidence="3">
        <name>a divalent metal cation</name>
        <dbReference type="ChEBI" id="CHEBI:60240"/>
    </cofactor>
    <text evidence="3">Binds 2 divalent metal cations per subunit.</text>
</comment>
<dbReference type="AlphaFoldDB" id="A0A6G4V350"/>
<dbReference type="PROSITE" id="PS51347">
    <property type="entry name" value="PHOSPHOTRIESTERASE_2"/>
    <property type="match status" value="1"/>
</dbReference>
<dbReference type="PANTHER" id="PTHR10819">
    <property type="entry name" value="PHOSPHOTRIESTERASE-RELATED"/>
    <property type="match status" value="1"/>
</dbReference>
<accession>A0A6G4V350</accession>
<protein>
    <recommendedName>
        <fullName evidence="7">Phosphotriesterase-related protein</fullName>
    </recommendedName>
</protein>